<evidence type="ECO:0000313" key="2">
    <source>
        <dbReference type="EMBL" id="CDZ87607.1"/>
    </source>
</evidence>
<dbReference type="InterPro" id="IPR008928">
    <property type="entry name" value="6-hairpin_glycosidase_sf"/>
</dbReference>
<protein>
    <submittedName>
        <fullName evidence="2">Uncharacterized protein</fullName>
    </submittedName>
</protein>
<dbReference type="Pfam" id="PF03663">
    <property type="entry name" value="Glyco_hydro_76"/>
    <property type="match status" value="1"/>
</dbReference>
<dbReference type="OrthoDB" id="2505409at2"/>
<dbReference type="Proteomes" id="UP000042997">
    <property type="component" value="Unassembled WGS sequence"/>
</dbReference>
<feature type="compositionally biased region" description="Basic and acidic residues" evidence="1">
    <location>
        <begin position="377"/>
        <end position="386"/>
    </location>
</feature>
<dbReference type="PIRSF" id="PIRSF021505">
    <property type="entry name" value="O_gly_hdrol"/>
    <property type="match status" value="1"/>
</dbReference>
<dbReference type="GO" id="GO:0005975">
    <property type="term" value="P:carbohydrate metabolic process"/>
    <property type="evidence" value="ECO:0007669"/>
    <property type="project" value="InterPro"/>
</dbReference>
<evidence type="ECO:0000313" key="3">
    <source>
        <dbReference type="Proteomes" id="UP000042997"/>
    </source>
</evidence>
<dbReference type="PANTHER" id="PTHR47791:SF3">
    <property type="entry name" value="MEIOTICALLY UP-REGULATED GENE 191 PROTEIN"/>
    <property type="match status" value="1"/>
</dbReference>
<dbReference type="InterPro" id="IPR053169">
    <property type="entry name" value="MUG_Protein"/>
</dbReference>
<dbReference type="RefSeq" id="WP_010593220.1">
    <property type="nucleotide sequence ID" value="NZ_CP024315.1"/>
</dbReference>
<dbReference type="InterPro" id="IPR014512">
    <property type="entry name" value="O_gly_hydro"/>
</dbReference>
<dbReference type="eggNOG" id="COG4833">
    <property type="taxonomic scope" value="Bacteria"/>
</dbReference>
<reference evidence="2 3" key="1">
    <citation type="journal article" date="2014" name="Genome Announc.">
        <title>Draft Genome Sequence of Propane- and Butane-Oxidizing Actinobacterium Rhodococcus ruber IEGM 231.</title>
        <authorList>
            <person name="Ivshina I.B."/>
            <person name="Kuyukina M.S."/>
            <person name="Krivoruchko A.V."/>
            <person name="Barbe V."/>
            <person name="Fischer C."/>
        </authorList>
    </citation>
    <scope>NUCLEOTIDE SEQUENCE [LARGE SCALE GENOMIC DNA]</scope>
</reference>
<dbReference type="AlphaFoldDB" id="A0A098BHC2"/>
<gene>
    <name evidence="2" type="ORF">RHRU231_330064</name>
</gene>
<accession>A0A098BHC2</accession>
<dbReference type="Gene3D" id="1.50.10.20">
    <property type="match status" value="1"/>
</dbReference>
<name>A0A098BHC2_9NOCA</name>
<proteinExistence type="predicted"/>
<dbReference type="SUPFAM" id="SSF48208">
    <property type="entry name" value="Six-hairpin glycosidases"/>
    <property type="match status" value="1"/>
</dbReference>
<feature type="region of interest" description="Disordered" evidence="1">
    <location>
        <begin position="367"/>
        <end position="386"/>
    </location>
</feature>
<dbReference type="InterPro" id="IPR005198">
    <property type="entry name" value="Glyco_hydro_76"/>
</dbReference>
<dbReference type="KEGG" id="rrz:CS378_10010"/>
<dbReference type="EMBL" id="CCSD01000043">
    <property type="protein sequence ID" value="CDZ87607.1"/>
    <property type="molecule type" value="Genomic_DNA"/>
</dbReference>
<dbReference type="PANTHER" id="PTHR47791">
    <property type="entry name" value="MEIOTICALLY UP-REGULATED GENE 191 PROTEIN"/>
    <property type="match status" value="1"/>
</dbReference>
<evidence type="ECO:0000256" key="1">
    <source>
        <dbReference type="SAM" id="MobiDB-lite"/>
    </source>
</evidence>
<organism evidence="2 3">
    <name type="scientific">Rhodococcus ruber</name>
    <dbReference type="NCBI Taxonomy" id="1830"/>
    <lineage>
        <taxon>Bacteria</taxon>
        <taxon>Bacillati</taxon>
        <taxon>Actinomycetota</taxon>
        <taxon>Actinomycetes</taxon>
        <taxon>Mycobacteriales</taxon>
        <taxon>Nocardiaceae</taxon>
        <taxon>Rhodococcus</taxon>
    </lineage>
</organism>
<sequence>MSDLWAERADLAEAAVTSRHVRRLWALPGTALGVVGWPAVRRERLFLTWHYWWQAHLIDLAVDAAEREATPRRRRRVVRLTRSHRIRNLLGWTNNYFDDMAWLGLALERAQRHLYVDRRDAIAVLENELFEAWAPERGGGIPWRRRDDFYNTPANGPAGLLLARTGKLLRAQEMADWIHETLRDPETGLIFDGIRGGRVERAVYTYCQGVVLGLETELAVRMGEPRHRERVHALVEAVDTQLADRGVITGGGGGDGGLFNGILVRYLAMVATTLPVVDVEDERARRLAARIVLASAQAAWANRLQIEGLPLFGRDWSVQARLPGTAPGIARFSGGTVRSSGVAERDLSVQLSGWMLMESAYAVATERAPGPSSARPDGTHFENGYR</sequence>